<dbReference type="Proteomes" id="UP000287533">
    <property type="component" value="Unassembled WGS sequence"/>
</dbReference>
<evidence type="ECO:0000313" key="2">
    <source>
        <dbReference type="Proteomes" id="UP000287533"/>
    </source>
</evidence>
<dbReference type="EMBL" id="QXGL01000001">
    <property type="protein sequence ID" value="RSX53930.1"/>
    <property type="molecule type" value="Genomic_DNA"/>
</dbReference>
<proteinExistence type="predicted"/>
<comment type="caution">
    <text evidence="1">The sequence shown here is derived from an EMBL/GenBank/DDBJ whole genome shotgun (WGS) entry which is preliminary data.</text>
</comment>
<evidence type="ECO:0000313" key="1">
    <source>
        <dbReference type="EMBL" id="RSX53930.1"/>
    </source>
</evidence>
<name>A0A430FMC8_9BIFI</name>
<reference evidence="1 2" key="1">
    <citation type="submission" date="2018-09" db="EMBL/GenBank/DDBJ databases">
        <title>Characterization of the phylogenetic diversity of five novel species belonging to the genus Bifidobacterium.</title>
        <authorList>
            <person name="Lugli G.A."/>
            <person name="Duranti S."/>
            <person name="Milani C."/>
        </authorList>
    </citation>
    <scope>NUCLEOTIDE SEQUENCE [LARGE SCALE GENOMIC DNA]</scope>
    <source>
        <strain evidence="1 2">2034B</strain>
    </source>
</reference>
<protein>
    <submittedName>
        <fullName evidence="1">Uncharacterized protein</fullName>
    </submittedName>
</protein>
<sequence>MTCIKNIALSPKSFTGFSSNGTIIPISPVTAGTPLVLRVSVWKTWTDVESKGFMITCGGTTITEADLPKANIWTITPAKDADSITFTALNDGKYWRADNLCVCTADDWKALQTYSLPKDTFNKGTMPIIAG</sequence>
<dbReference type="AlphaFoldDB" id="A0A430FMC8"/>
<organism evidence="1 2">
    <name type="scientific">Bifidobacterium goeldii</name>
    <dbReference type="NCBI Taxonomy" id="2306975"/>
    <lineage>
        <taxon>Bacteria</taxon>
        <taxon>Bacillati</taxon>
        <taxon>Actinomycetota</taxon>
        <taxon>Actinomycetes</taxon>
        <taxon>Bifidobacteriales</taxon>
        <taxon>Bifidobacteriaceae</taxon>
        <taxon>Bifidobacterium</taxon>
    </lineage>
</organism>
<keyword evidence="2" id="KW-1185">Reference proteome</keyword>
<gene>
    <name evidence="1" type="ORF">D2E25_0236</name>
</gene>
<accession>A0A430FMC8</accession>
<dbReference type="RefSeq" id="WP_125979233.1">
    <property type="nucleotide sequence ID" value="NZ_QXGL01000001.1"/>
</dbReference>